<dbReference type="Proteomes" id="UP000533954">
    <property type="component" value="Unassembled WGS sequence"/>
</dbReference>
<evidence type="ECO:0000256" key="1">
    <source>
        <dbReference type="ARBA" id="ARBA00001971"/>
    </source>
</evidence>
<dbReference type="PRINTS" id="PR00463">
    <property type="entry name" value="EP450I"/>
</dbReference>
<reference evidence="5 6" key="1">
    <citation type="submission" date="2019-09" db="EMBL/GenBank/DDBJ databases">
        <title>Bird 10,000 Genomes (B10K) Project - Family phase.</title>
        <authorList>
            <person name="Zhang G."/>
        </authorList>
    </citation>
    <scope>NUCLEOTIDE SEQUENCE [LARGE SCALE GENOMIC DNA]</scope>
    <source>
        <strain evidence="5">B10K-LSUMZ-16893</strain>
    </source>
</reference>
<dbReference type="GO" id="GO:0005737">
    <property type="term" value="C:cytoplasm"/>
    <property type="evidence" value="ECO:0007669"/>
    <property type="project" value="TreeGrafter"/>
</dbReference>
<dbReference type="PANTHER" id="PTHR24300:SF134">
    <property type="entry name" value="CYTOCHROME P450, FAMILY 2, SUBFAMILY AB, POLYPEPTIDE 2-RELATED"/>
    <property type="match status" value="1"/>
</dbReference>
<comment type="similarity">
    <text evidence="2">Belongs to the cytochrome P450 family.</text>
</comment>
<keyword evidence="3" id="KW-0479">Metal-binding</keyword>
<dbReference type="GO" id="GO:0006082">
    <property type="term" value="P:organic acid metabolic process"/>
    <property type="evidence" value="ECO:0007669"/>
    <property type="project" value="TreeGrafter"/>
</dbReference>
<dbReference type="PANTHER" id="PTHR24300">
    <property type="entry name" value="CYTOCHROME P450 508A4-RELATED"/>
    <property type="match status" value="1"/>
</dbReference>
<dbReference type="OrthoDB" id="2789670at2759"/>
<keyword evidence="6" id="KW-1185">Reference proteome</keyword>
<dbReference type="InterPro" id="IPR002401">
    <property type="entry name" value="Cyt_P450_E_grp-I"/>
</dbReference>
<sequence length="296" mass="33787">KSRGFPPGPIPFPIIGSIWWINFRADHRSLRKLAKFYGNISTLWLGHNPVVVLHGFQAVKDGLTAHSEDVAGRLETYVFKQMANGKGILLSNGLIWKNQRRFGIGTLRKLGMGNKGMERGIQTEAHYLVKFFRDTNGKAVDPSFPVVHAVSNVICAVVFGHRFSLEDETFRQLIEAYNYIVAFGNSYFYILCEVFPWLLAHVPGPHLKASAYCDFVRCFIRKEIQIHRERGTVEEPQDFIDFYLDQMVKVKNVPNSTFDEDNMVQTVFDLFLAGSETTATSLRWALLFMVVYPDIQ</sequence>
<evidence type="ECO:0000313" key="5">
    <source>
        <dbReference type="EMBL" id="NXA31120.1"/>
    </source>
</evidence>
<proteinExistence type="inferred from homology"/>
<dbReference type="Gene3D" id="1.10.630.10">
    <property type="entry name" value="Cytochrome P450"/>
    <property type="match status" value="1"/>
</dbReference>
<evidence type="ECO:0000256" key="4">
    <source>
        <dbReference type="ARBA" id="ARBA00023004"/>
    </source>
</evidence>
<evidence type="ECO:0000256" key="2">
    <source>
        <dbReference type="ARBA" id="ARBA00010617"/>
    </source>
</evidence>
<dbReference type="GO" id="GO:0005506">
    <property type="term" value="F:iron ion binding"/>
    <property type="evidence" value="ECO:0007669"/>
    <property type="project" value="InterPro"/>
</dbReference>
<organism evidence="5 6">
    <name type="scientific">Eudromia elegans</name>
    <name type="common">Elegant crested-tinamou</name>
    <dbReference type="NCBI Taxonomy" id="8805"/>
    <lineage>
        <taxon>Eukaryota</taxon>
        <taxon>Metazoa</taxon>
        <taxon>Chordata</taxon>
        <taxon>Craniata</taxon>
        <taxon>Vertebrata</taxon>
        <taxon>Euteleostomi</taxon>
        <taxon>Archelosauria</taxon>
        <taxon>Archosauria</taxon>
        <taxon>Dinosauria</taxon>
        <taxon>Saurischia</taxon>
        <taxon>Theropoda</taxon>
        <taxon>Coelurosauria</taxon>
        <taxon>Aves</taxon>
        <taxon>Palaeognathae</taxon>
        <taxon>Tinamiformes</taxon>
        <taxon>Tinamidae</taxon>
        <taxon>Eudromia</taxon>
    </lineage>
</organism>
<accession>A0A7K7UPP3</accession>
<dbReference type="SUPFAM" id="SSF48264">
    <property type="entry name" value="Cytochrome P450"/>
    <property type="match status" value="1"/>
</dbReference>
<dbReference type="GO" id="GO:0016712">
    <property type="term" value="F:oxidoreductase activity, acting on paired donors, with incorporation or reduction of molecular oxygen, reduced flavin or flavoprotein as one donor, and incorporation of one atom of oxygen"/>
    <property type="evidence" value="ECO:0007669"/>
    <property type="project" value="TreeGrafter"/>
</dbReference>
<evidence type="ECO:0000313" key="6">
    <source>
        <dbReference type="Proteomes" id="UP000533954"/>
    </source>
</evidence>
<dbReference type="InterPro" id="IPR036396">
    <property type="entry name" value="Cyt_P450_sf"/>
</dbReference>
<evidence type="ECO:0000256" key="3">
    <source>
        <dbReference type="ARBA" id="ARBA00022723"/>
    </source>
</evidence>
<keyword evidence="4" id="KW-0408">Iron</keyword>
<dbReference type="AlphaFoldDB" id="A0A7K7UPP3"/>
<dbReference type="GO" id="GO:0020037">
    <property type="term" value="F:heme binding"/>
    <property type="evidence" value="ECO:0007669"/>
    <property type="project" value="InterPro"/>
</dbReference>
<dbReference type="InterPro" id="IPR001128">
    <property type="entry name" value="Cyt_P450"/>
</dbReference>
<dbReference type="InterPro" id="IPR050182">
    <property type="entry name" value="Cytochrome_P450_fam2"/>
</dbReference>
<comment type="caution">
    <text evidence="5">The sequence shown here is derived from an EMBL/GenBank/DDBJ whole genome shotgun (WGS) entry which is preliminary data.</text>
</comment>
<dbReference type="GO" id="GO:0006805">
    <property type="term" value="P:xenobiotic metabolic process"/>
    <property type="evidence" value="ECO:0007669"/>
    <property type="project" value="TreeGrafter"/>
</dbReference>
<name>A0A7K7UPP3_EUDEL</name>
<dbReference type="Pfam" id="PF00067">
    <property type="entry name" value="p450"/>
    <property type="match status" value="1"/>
</dbReference>
<comment type="cofactor">
    <cofactor evidence="1">
        <name>heme</name>
        <dbReference type="ChEBI" id="CHEBI:30413"/>
    </cofactor>
</comment>
<dbReference type="EMBL" id="VZSX01000003">
    <property type="protein sequence ID" value="NXA31120.1"/>
    <property type="molecule type" value="Genomic_DNA"/>
</dbReference>
<protein>
    <submittedName>
        <fullName evidence="5">CP2CE protein</fullName>
    </submittedName>
</protein>
<dbReference type="FunFam" id="1.10.630.10:FF:000176">
    <property type="entry name" value="Uncharacterized protein"/>
    <property type="match status" value="1"/>
</dbReference>
<gene>
    <name evidence="5" type="primary">Cyp2c14</name>
    <name evidence="5" type="ORF">EUDELE_R01401</name>
</gene>
<feature type="non-terminal residue" evidence="5">
    <location>
        <position position="1"/>
    </location>
</feature>
<feature type="non-terminal residue" evidence="5">
    <location>
        <position position="296"/>
    </location>
</feature>